<organism evidence="2 3">
    <name type="scientific">Haloechinothrix aidingensis</name>
    <dbReference type="NCBI Taxonomy" id="2752311"/>
    <lineage>
        <taxon>Bacteria</taxon>
        <taxon>Bacillati</taxon>
        <taxon>Actinomycetota</taxon>
        <taxon>Actinomycetes</taxon>
        <taxon>Pseudonocardiales</taxon>
        <taxon>Pseudonocardiaceae</taxon>
        <taxon>Haloechinothrix</taxon>
    </lineage>
</organism>
<reference evidence="2 3" key="1">
    <citation type="submission" date="2020-07" db="EMBL/GenBank/DDBJ databases">
        <title>Genome of Haloechinothrix sp.</title>
        <authorList>
            <person name="Tang S.-K."/>
            <person name="Yang L."/>
            <person name="Zhu W.-Y."/>
        </authorList>
    </citation>
    <scope>NUCLEOTIDE SEQUENCE [LARGE SCALE GENOMIC DNA]</scope>
    <source>
        <strain evidence="2 3">YIM 98757</strain>
    </source>
</reference>
<evidence type="ECO:0000313" key="2">
    <source>
        <dbReference type="EMBL" id="MBA0126273.1"/>
    </source>
</evidence>
<dbReference type="InterPro" id="IPR020109">
    <property type="entry name" value="Holin_r1t"/>
</dbReference>
<gene>
    <name evidence="2" type="ORF">H0B56_12045</name>
</gene>
<keyword evidence="1" id="KW-0472">Membrane</keyword>
<comment type="caution">
    <text evidence="2">The sequence shown here is derived from an EMBL/GenBank/DDBJ whole genome shotgun (WGS) entry which is preliminary data.</text>
</comment>
<sequence length="76" mass="7910">MWSARYWRDLAERAIASTAAGALTAIGGDTLNVWDADYTMISGVAAGAGLIAVLKGLAAKTIGDRESAALSRDRAR</sequence>
<dbReference type="Pfam" id="PF16945">
    <property type="entry name" value="Phage_r1t_holin"/>
    <property type="match status" value="1"/>
</dbReference>
<accession>A0A838AAL7</accession>
<dbReference type="AlphaFoldDB" id="A0A838AAL7"/>
<protein>
    <submittedName>
        <fullName evidence="2">Holin</fullName>
    </submittedName>
</protein>
<evidence type="ECO:0000256" key="1">
    <source>
        <dbReference type="SAM" id="Phobius"/>
    </source>
</evidence>
<keyword evidence="1" id="KW-1133">Transmembrane helix</keyword>
<evidence type="ECO:0000313" key="3">
    <source>
        <dbReference type="Proteomes" id="UP000582974"/>
    </source>
</evidence>
<dbReference type="Proteomes" id="UP000582974">
    <property type="component" value="Unassembled WGS sequence"/>
</dbReference>
<proteinExistence type="predicted"/>
<feature type="transmembrane region" description="Helical" evidence="1">
    <location>
        <begin position="38"/>
        <end position="58"/>
    </location>
</feature>
<keyword evidence="3" id="KW-1185">Reference proteome</keyword>
<dbReference type="RefSeq" id="WP_180893112.1">
    <property type="nucleotide sequence ID" value="NZ_JACCKD010000004.1"/>
</dbReference>
<dbReference type="EMBL" id="JACCKD010000004">
    <property type="protein sequence ID" value="MBA0126273.1"/>
    <property type="molecule type" value="Genomic_DNA"/>
</dbReference>
<keyword evidence="1" id="KW-0812">Transmembrane</keyword>
<name>A0A838AAL7_9PSEU</name>